<keyword evidence="2" id="KW-1185">Reference proteome</keyword>
<evidence type="ECO:0000313" key="2">
    <source>
        <dbReference type="Proteomes" id="UP000593571"/>
    </source>
</evidence>
<gene>
    <name evidence="1" type="ORF">HJG63_011646</name>
</gene>
<dbReference type="Proteomes" id="UP000593571">
    <property type="component" value="Unassembled WGS sequence"/>
</dbReference>
<proteinExistence type="predicted"/>
<evidence type="ECO:0000313" key="1">
    <source>
        <dbReference type="EMBL" id="KAF6457074.1"/>
    </source>
</evidence>
<protein>
    <submittedName>
        <fullName evidence="1">Uncharacterized protein</fullName>
    </submittedName>
</protein>
<name>A0A7J8GAE7_ROUAE</name>
<dbReference type="EMBL" id="JACASE010000006">
    <property type="protein sequence ID" value="KAF6457074.1"/>
    <property type="molecule type" value="Genomic_DNA"/>
</dbReference>
<comment type="caution">
    <text evidence="1">The sequence shown here is derived from an EMBL/GenBank/DDBJ whole genome shotgun (WGS) entry which is preliminary data.</text>
</comment>
<accession>A0A7J8GAE7</accession>
<reference evidence="1 2" key="1">
    <citation type="journal article" date="2020" name="Nature">
        <title>Six reference-quality genomes reveal evolution of bat adaptations.</title>
        <authorList>
            <person name="Jebb D."/>
            <person name="Huang Z."/>
            <person name="Pippel M."/>
            <person name="Hughes G.M."/>
            <person name="Lavrichenko K."/>
            <person name="Devanna P."/>
            <person name="Winkler S."/>
            <person name="Jermiin L.S."/>
            <person name="Skirmuntt E.C."/>
            <person name="Katzourakis A."/>
            <person name="Burkitt-Gray L."/>
            <person name="Ray D.A."/>
            <person name="Sullivan K.A.M."/>
            <person name="Roscito J.G."/>
            <person name="Kirilenko B.M."/>
            <person name="Davalos L.M."/>
            <person name="Corthals A.P."/>
            <person name="Power M.L."/>
            <person name="Jones G."/>
            <person name="Ransome R.D."/>
            <person name="Dechmann D.K.N."/>
            <person name="Locatelli A.G."/>
            <person name="Puechmaille S.J."/>
            <person name="Fedrigo O."/>
            <person name="Jarvis E.D."/>
            <person name="Hiller M."/>
            <person name="Vernes S.C."/>
            <person name="Myers E.W."/>
            <person name="Teeling E.C."/>
        </authorList>
    </citation>
    <scope>NUCLEOTIDE SEQUENCE [LARGE SCALE GENOMIC DNA]</scope>
    <source>
        <strain evidence="1">MRouAeg1</strain>
        <tissue evidence="1">Muscle</tissue>
    </source>
</reference>
<dbReference type="AlphaFoldDB" id="A0A7J8GAE7"/>
<organism evidence="1 2">
    <name type="scientific">Rousettus aegyptiacus</name>
    <name type="common">Egyptian fruit bat</name>
    <name type="synonym">Pteropus aegyptiacus</name>
    <dbReference type="NCBI Taxonomy" id="9407"/>
    <lineage>
        <taxon>Eukaryota</taxon>
        <taxon>Metazoa</taxon>
        <taxon>Chordata</taxon>
        <taxon>Craniata</taxon>
        <taxon>Vertebrata</taxon>
        <taxon>Euteleostomi</taxon>
        <taxon>Mammalia</taxon>
        <taxon>Eutheria</taxon>
        <taxon>Laurasiatheria</taxon>
        <taxon>Chiroptera</taxon>
        <taxon>Yinpterochiroptera</taxon>
        <taxon>Pteropodoidea</taxon>
        <taxon>Pteropodidae</taxon>
        <taxon>Rousettinae</taxon>
        <taxon>Rousettus</taxon>
    </lineage>
</organism>
<sequence>MVQDYLVLSFPKGLISHLHLLISDILNFQSFSGLLPVSFHVYLCFRTLPTHPPTLHSSNLPFRSSHKCHFVPLPQKLSQPCCRVCVSVIKFHGTASLIALRTLYFNCLLSLTRTESLSVSLDIVCLVPMALSKR</sequence>